<evidence type="ECO:0000313" key="3">
    <source>
        <dbReference type="Proteomes" id="UP000010796"/>
    </source>
</evidence>
<organism evidence="2 3">
    <name type="scientific">Echinicola vietnamensis (strain DSM 17526 / LMG 23754 / KMM 6221)</name>
    <dbReference type="NCBI Taxonomy" id="926556"/>
    <lineage>
        <taxon>Bacteria</taxon>
        <taxon>Pseudomonadati</taxon>
        <taxon>Bacteroidota</taxon>
        <taxon>Cytophagia</taxon>
        <taxon>Cytophagales</taxon>
        <taxon>Cyclobacteriaceae</taxon>
        <taxon>Echinicola</taxon>
    </lineage>
</organism>
<evidence type="ECO:0000313" key="2">
    <source>
        <dbReference type="EMBL" id="AGA78572.1"/>
    </source>
</evidence>
<keyword evidence="1" id="KW-0812">Transmembrane</keyword>
<reference evidence="3" key="1">
    <citation type="submission" date="2012-02" db="EMBL/GenBank/DDBJ databases">
        <title>The complete genome of Echinicola vietnamensis DSM 17526.</title>
        <authorList>
            <person name="Lucas S."/>
            <person name="Copeland A."/>
            <person name="Lapidus A."/>
            <person name="Glavina del Rio T."/>
            <person name="Dalin E."/>
            <person name="Tice H."/>
            <person name="Bruce D."/>
            <person name="Goodwin L."/>
            <person name="Pitluck S."/>
            <person name="Peters L."/>
            <person name="Ovchinnikova G."/>
            <person name="Teshima H."/>
            <person name="Kyrpides N."/>
            <person name="Mavromatis K."/>
            <person name="Ivanova N."/>
            <person name="Brettin T."/>
            <person name="Detter J.C."/>
            <person name="Han C."/>
            <person name="Larimer F."/>
            <person name="Land M."/>
            <person name="Hauser L."/>
            <person name="Markowitz V."/>
            <person name="Cheng J.-F."/>
            <person name="Hugenholtz P."/>
            <person name="Woyke T."/>
            <person name="Wu D."/>
            <person name="Brambilla E."/>
            <person name="Klenk H.-P."/>
            <person name="Eisen J.A."/>
        </authorList>
    </citation>
    <scope>NUCLEOTIDE SEQUENCE [LARGE SCALE GENOMIC DNA]</scope>
    <source>
        <strain evidence="3">DSM 17526 / LMG 23754 / KMM 6221</strain>
    </source>
</reference>
<evidence type="ECO:0000256" key="1">
    <source>
        <dbReference type="SAM" id="Phobius"/>
    </source>
</evidence>
<dbReference type="EMBL" id="CP003346">
    <property type="protein sequence ID" value="AGA78572.1"/>
    <property type="molecule type" value="Genomic_DNA"/>
</dbReference>
<protein>
    <submittedName>
        <fullName evidence="2">Uncharacterized protein</fullName>
    </submittedName>
</protein>
<dbReference type="KEGG" id="evi:Echvi_2324"/>
<dbReference type="AlphaFoldDB" id="L0FZ59"/>
<keyword evidence="3" id="KW-1185">Reference proteome</keyword>
<keyword evidence="1" id="KW-0472">Membrane</keyword>
<gene>
    <name evidence="2" type="ordered locus">Echvi_2324</name>
</gene>
<proteinExistence type="predicted"/>
<dbReference type="HOGENOM" id="CLU_2022905_0_0_10"/>
<dbReference type="RefSeq" id="WP_015266129.1">
    <property type="nucleotide sequence ID" value="NC_019904.1"/>
</dbReference>
<name>L0FZ59_ECHVK</name>
<keyword evidence="1" id="KW-1133">Transmembrane helix</keyword>
<dbReference type="OrthoDB" id="840017at2"/>
<accession>L0FZ59</accession>
<dbReference type="Proteomes" id="UP000010796">
    <property type="component" value="Chromosome"/>
</dbReference>
<sequence>MGFLPIILTSAGFILLFGMVVSFSIKQKREQYKAALLGLRKNLETALHRELGTDLTDVEKGIQHLLTTGHPEASAVQRQLGRTKLLKHQYNQLIQTKPYSLVAKFTGQGPI</sequence>
<feature type="transmembrane region" description="Helical" evidence="1">
    <location>
        <begin position="6"/>
        <end position="25"/>
    </location>
</feature>